<dbReference type="InParanoid" id="B4D2F9"/>
<organism evidence="2 3">
    <name type="scientific">Chthoniobacter flavus Ellin428</name>
    <dbReference type="NCBI Taxonomy" id="497964"/>
    <lineage>
        <taxon>Bacteria</taxon>
        <taxon>Pseudomonadati</taxon>
        <taxon>Verrucomicrobiota</taxon>
        <taxon>Spartobacteria</taxon>
        <taxon>Chthoniobacterales</taxon>
        <taxon>Chthoniobacteraceae</taxon>
        <taxon>Chthoniobacter</taxon>
    </lineage>
</organism>
<comment type="caution">
    <text evidence="2">The sequence shown here is derived from an EMBL/GenBank/DDBJ whole genome shotgun (WGS) entry which is preliminary data.</text>
</comment>
<sequence>MTWEEAVRWYRAQPGNEAAIRHNYFDLPVRTAAERYAASEEFAEIRRLLGPGGGRAILDLGAGNGIVSYALARDGWNVTALEPDPSAEVGAEAIERLAAESGLAIRVVREVGERLPFPDGAFAAIHARQVLHHLQDLDAGVAQMARVLAPGGLLLATREHVADDAEQLAGFLRAHPLQSHYGGENAHPLERYLGALHGAGLVQRALWGPLESILNFFPGTEQVRQETVRRIAARRWRGLGRLLAWSPAFRAAQLAMVTRQDRTPGRIFSFLCSKPV</sequence>
<protein>
    <submittedName>
        <fullName evidence="2">Methyltransferase type 11</fullName>
    </submittedName>
</protein>
<dbReference type="PANTHER" id="PTHR43591:SF24">
    <property type="entry name" value="2-METHOXY-6-POLYPRENYL-1,4-BENZOQUINOL METHYLASE, MITOCHONDRIAL"/>
    <property type="match status" value="1"/>
</dbReference>
<keyword evidence="3" id="KW-1185">Reference proteome</keyword>
<keyword evidence="2" id="KW-0489">Methyltransferase</keyword>
<evidence type="ECO:0000313" key="2">
    <source>
        <dbReference type="EMBL" id="EDY19399.1"/>
    </source>
</evidence>
<feature type="domain" description="Methyltransferase type 11" evidence="1">
    <location>
        <begin position="58"/>
        <end position="155"/>
    </location>
</feature>
<dbReference type="InterPro" id="IPR020596">
    <property type="entry name" value="rRNA_Ade_Mease_Trfase_CS"/>
</dbReference>
<dbReference type="AlphaFoldDB" id="B4D2F9"/>
<name>B4D2F9_9BACT</name>
<dbReference type="Pfam" id="PF08241">
    <property type="entry name" value="Methyltransf_11"/>
    <property type="match status" value="1"/>
</dbReference>
<dbReference type="CDD" id="cd02440">
    <property type="entry name" value="AdoMet_MTases"/>
    <property type="match status" value="1"/>
</dbReference>
<accession>B4D2F9</accession>
<evidence type="ECO:0000313" key="3">
    <source>
        <dbReference type="Proteomes" id="UP000005824"/>
    </source>
</evidence>
<gene>
    <name evidence="2" type="ORF">CfE428DRAFT_3084</name>
</gene>
<dbReference type="InterPro" id="IPR029063">
    <property type="entry name" value="SAM-dependent_MTases_sf"/>
</dbReference>
<dbReference type="SUPFAM" id="SSF53335">
    <property type="entry name" value="S-adenosyl-L-methionine-dependent methyltransferases"/>
    <property type="match status" value="1"/>
</dbReference>
<dbReference type="Proteomes" id="UP000005824">
    <property type="component" value="Unassembled WGS sequence"/>
</dbReference>
<reference evidence="2 3" key="1">
    <citation type="journal article" date="2011" name="J. Bacteriol.">
        <title>Genome sequence of Chthoniobacter flavus Ellin428, an aerobic heterotrophic soil bacterium.</title>
        <authorList>
            <person name="Kant R."/>
            <person name="van Passel M.W."/>
            <person name="Palva A."/>
            <person name="Lucas S."/>
            <person name="Lapidus A."/>
            <person name="Glavina Del Rio T."/>
            <person name="Dalin E."/>
            <person name="Tice H."/>
            <person name="Bruce D."/>
            <person name="Goodwin L."/>
            <person name="Pitluck S."/>
            <person name="Larimer F.W."/>
            <person name="Land M.L."/>
            <person name="Hauser L."/>
            <person name="Sangwan P."/>
            <person name="de Vos W.M."/>
            <person name="Janssen P.H."/>
            <person name="Smidt H."/>
        </authorList>
    </citation>
    <scope>NUCLEOTIDE SEQUENCE [LARGE SCALE GENOMIC DNA]</scope>
    <source>
        <strain evidence="2 3">Ellin428</strain>
    </source>
</reference>
<evidence type="ECO:0000259" key="1">
    <source>
        <dbReference type="Pfam" id="PF08241"/>
    </source>
</evidence>
<dbReference type="EMBL" id="ABVL01000008">
    <property type="protein sequence ID" value="EDY19399.1"/>
    <property type="molecule type" value="Genomic_DNA"/>
</dbReference>
<dbReference type="STRING" id="497964.CfE428DRAFT_3084"/>
<dbReference type="GO" id="GO:0000179">
    <property type="term" value="F:rRNA (adenine-N6,N6-)-dimethyltransferase activity"/>
    <property type="evidence" value="ECO:0007669"/>
    <property type="project" value="InterPro"/>
</dbReference>
<dbReference type="eggNOG" id="COG2227">
    <property type="taxonomic scope" value="Bacteria"/>
</dbReference>
<dbReference type="PANTHER" id="PTHR43591">
    <property type="entry name" value="METHYLTRANSFERASE"/>
    <property type="match status" value="1"/>
</dbReference>
<proteinExistence type="predicted"/>
<keyword evidence="2" id="KW-0808">Transferase</keyword>
<dbReference type="InterPro" id="IPR013216">
    <property type="entry name" value="Methyltransf_11"/>
</dbReference>
<dbReference type="Gene3D" id="3.40.50.150">
    <property type="entry name" value="Vaccinia Virus protein VP39"/>
    <property type="match status" value="1"/>
</dbReference>
<dbReference type="PROSITE" id="PS01131">
    <property type="entry name" value="RRNA_A_DIMETH"/>
    <property type="match status" value="1"/>
</dbReference>